<dbReference type="FunFam" id="3.30.420.10:FF:000032">
    <property type="entry name" value="Retrovirus-related Pol polyprotein from transposon 297-like Protein"/>
    <property type="match status" value="1"/>
</dbReference>
<feature type="domain" description="Integrase catalytic" evidence="9">
    <location>
        <begin position="273"/>
        <end position="431"/>
    </location>
</feature>
<dbReference type="Gene3D" id="3.30.420.10">
    <property type="entry name" value="Ribonuclease H-like superfamily/Ribonuclease H"/>
    <property type="match status" value="1"/>
</dbReference>
<evidence type="ECO:0000256" key="7">
    <source>
        <dbReference type="ARBA" id="ARBA00039658"/>
    </source>
</evidence>
<evidence type="ECO:0000313" key="11">
    <source>
        <dbReference type="Proteomes" id="UP000007635"/>
    </source>
</evidence>
<dbReference type="InterPro" id="IPR050951">
    <property type="entry name" value="Retrovirus_Pol_polyprotein"/>
</dbReference>
<evidence type="ECO:0000256" key="6">
    <source>
        <dbReference type="ARBA" id="ARBA00022918"/>
    </source>
</evidence>
<dbReference type="Pfam" id="PF00665">
    <property type="entry name" value="rve"/>
    <property type="match status" value="1"/>
</dbReference>
<organism evidence="10 11">
    <name type="scientific">Gasterosteus aculeatus aculeatus</name>
    <name type="common">three-spined stickleback</name>
    <dbReference type="NCBI Taxonomy" id="481459"/>
    <lineage>
        <taxon>Eukaryota</taxon>
        <taxon>Metazoa</taxon>
        <taxon>Chordata</taxon>
        <taxon>Craniata</taxon>
        <taxon>Vertebrata</taxon>
        <taxon>Euteleostomi</taxon>
        <taxon>Actinopterygii</taxon>
        <taxon>Neopterygii</taxon>
        <taxon>Teleostei</taxon>
        <taxon>Neoteleostei</taxon>
        <taxon>Acanthomorphata</taxon>
        <taxon>Eupercaria</taxon>
        <taxon>Perciformes</taxon>
        <taxon>Cottioidei</taxon>
        <taxon>Gasterosteales</taxon>
        <taxon>Gasterosteidae</taxon>
        <taxon>Gasterosteus</taxon>
    </lineage>
</organism>
<dbReference type="FunFam" id="1.10.340.70:FF:000001">
    <property type="entry name" value="Retrovirus-related Pol polyprotein from transposon gypsy-like Protein"/>
    <property type="match status" value="1"/>
</dbReference>
<dbReference type="InterPro" id="IPR001584">
    <property type="entry name" value="Integrase_cat-core"/>
</dbReference>
<dbReference type="Proteomes" id="UP000007635">
    <property type="component" value="Unassembled WGS sequence"/>
</dbReference>
<dbReference type="SUPFAM" id="SSF53098">
    <property type="entry name" value="Ribonuclease H-like"/>
    <property type="match status" value="1"/>
</dbReference>
<dbReference type="GO" id="GO:0004519">
    <property type="term" value="F:endonuclease activity"/>
    <property type="evidence" value="ECO:0007669"/>
    <property type="project" value="UniProtKB-KW"/>
</dbReference>
<keyword evidence="2" id="KW-0548">Nucleotidyltransferase</keyword>
<reference evidence="10" key="3">
    <citation type="submission" date="2025-09" db="UniProtKB">
        <authorList>
            <consortium name="Ensembl"/>
        </authorList>
    </citation>
    <scope>IDENTIFICATION</scope>
</reference>
<dbReference type="Ensembl" id="ENSGACT00000081176.1">
    <property type="protein sequence ID" value="ENSGACP00000044004.1"/>
    <property type="gene ID" value="ENSGACG00000026564.1"/>
</dbReference>
<evidence type="ECO:0000256" key="2">
    <source>
        <dbReference type="ARBA" id="ARBA00022695"/>
    </source>
</evidence>
<evidence type="ECO:0000256" key="5">
    <source>
        <dbReference type="ARBA" id="ARBA00022801"/>
    </source>
</evidence>
<evidence type="ECO:0000256" key="4">
    <source>
        <dbReference type="ARBA" id="ARBA00022759"/>
    </source>
</evidence>
<dbReference type="GeneTree" id="ENSGT01000000214408"/>
<sequence length="686" mass="77973">MTNYSSMKLEFLALKWAMTEKFREYLLGQKCVCVYTDNNPLSYLSTAKLGALEQRWAAQLSDFDFTIKYRPGRVNGNADGLSRQYQTDVPAEGCGALMPGSAVPQMIAQLGTQPTMEVTQSTMSVFPTHSAVDLAALQEADPIISHFLFFWNRKQGPDQQERHTIPKAVLEMLRQWERVTKEEGVLYRRVSRPDGGEEGRQLVLPAKLKEEVLHQLHQGQGHQGVERTTDLVRQRCYWPGMINEIKEYCQNCERCTLAKAVQPKVRASMGHLLASRPNQILAIDFTLLEPARDGREHVLIMTDVFSKYTQAIPTRDQRAPTVARLLVHEWFYRFGVPSRIHSDQGRSFEAVLIQQLCELYGVQKSRTTPYRPQGNGQCERFNRTLHNLLRTLPVEKKRDWTLYLPQLIFAYNTTIHQSTGESPYLLMFGQDPQLPVDFLLGRVTDSAAGTVDHWLGEHQRRLRAAYAGARHRMQGAAQRREERHDRNLDEGLTVDQLVYLRDHSVRGRNKIQDHWNPTPYRILKAPINGGSVYTVAPVDNPNQTKRVHRTMIRPVPGNAHHVPPPQHEQRITAEAAPEEEELEEVWIVRERPLVSEDLNPVEAEPPCRVASEEEMQFGVTPNPPGLQTDHSAREGMGQPSRPQGLMFRRTTRVTAGKHSNVHRLPQTTVSGQGATVLGPFSLKSGR</sequence>
<dbReference type="PANTHER" id="PTHR37984:SF15">
    <property type="entry name" value="INTEGRASE CATALYTIC DOMAIN-CONTAINING PROTEIN"/>
    <property type="match status" value="1"/>
</dbReference>
<dbReference type="PROSITE" id="PS50994">
    <property type="entry name" value="INTEGRASE"/>
    <property type="match status" value="1"/>
</dbReference>
<dbReference type="InterPro" id="IPR041588">
    <property type="entry name" value="Integrase_H2C2"/>
</dbReference>
<dbReference type="AlphaFoldDB" id="A0AAQ4PYM2"/>
<dbReference type="PANTHER" id="PTHR37984">
    <property type="entry name" value="PROTEIN CBG26694"/>
    <property type="match status" value="1"/>
</dbReference>
<keyword evidence="5" id="KW-0378">Hydrolase</keyword>
<accession>A0AAQ4PYM2</accession>
<dbReference type="Gene3D" id="1.10.340.70">
    <property type="match status" value="1"/>
</dbReference>
<dbReference type="Pfam" id="PF17917">
    <property type="entry name" value="RT_RNaseH"/>
    <property type="match status" value="1"/>
</dbReference>
<name>A0AAQ4PYM2_GASAC</name>
<dbReference type="GO" id="GO:0003676">
    <property type="term" value="F:nucleic acid binding"/>
    <property type="evidence" value="ECO:0007669"/>
    <property type="project" value="InterPro"/>
</dbReference>
<feature type="region of interest" description="Disordered" evidence="8">
    <location>
        <begin position="621"/>
        <end position="643"/>
    </location>
</feature>
<evidence type="ECO:0000256" key="1">
    <source>
        <dbReference type="ARBA" id="ARBA00022679"/>
    </source>
</evidence>
<keyword evidence="11" id="KW-1185">Reference proteome</keyword>
<protein>
    <recommendedName>
        <fullName evidence="7">Gypsy retrotransposon integrase-like protein 1</fullName>
    </recommendedName>
</protein>
<proteinExistence type="predicted"/>
<keyword evidence="3" id="KW-0540">Nuclease</keyword>
<dbReference type="CDD" id="cd09274">
    <property type="entry name" value="RNase_HI_RT_Ty3"/>
    <property type="match status" value="1"/>
</dbReference>
<reference evidence="10 11" key="1">
    <citation type="journal article" date="2021" name="G3 (Bethesda)">
        <title>Improved contiguity of the threespine stickleback genome using long-read sequencing.</title>
        <authorList>
            <person name="Nath S."/>
            <person name="Shaw D.E."/>
            <person name="White M.A."/>
        </authorList>
    </citation>
    <scope>NUCLEOTIDE SEQUENCE [LARGE SCALE GENOMIC DNA]</scope>
    <source>
        <strain evidence="10 11">Lake Benthic</strain>
    </source>
</reference>
<evidence type="ECO:0000256" key="3">
    <source>
        <dbReference type="ARBA" id="ARBA00022722"/>
    </source>
</evidence>
<evidence type="ECO:0000259" key="9">
    <source>
        <dbReference type="PROSITE" id="PS50994"/>
    </source>
</evidence>
<evidence type="ECO:0000313" key="10">
    <source>
        <dbReference type="Ensembl" id="ENSGACP00000044004.1"/>
    </source>
</evidence>
<dbReference type="InterPro" id="IPR041373">
    <property type="entry name" value="RT_RNaseH"/>
</dbReference>
<keyword evidence="4" id="KW-0255">Endonuclease</keyword>
<dbReference type="GO" id="GO:0016787">
    <property type="term" value="F:hydrolase activity"/>
    <property type="evidence" value="ECO:0007669"/>
    <property type="project" value="UniProtKB-KW"/>
</dbReference>
<evidence type="ECO:0000256" key="8">
    <source>
        <dbReference type="SAM" id="MobiDB-lite"/>
    </source>
</evidence>
<reference evidence="10" key="2">
    <citation type="submission" date="2025-08" db="UniProtKB">
        <authorList>
            <consortium name="Ensembl"/>
        </authorList>
    </citation>
    <scope>IDENTIFICATION</scope>
</reference>
<keyword evidence="6" id="KW-0695">RNA-directed DNA polymerase</keyword>
<keyword evidence="1" id="KW-0808">Transferase</keyword>
<dbReference type="SUPFAM" id="SSF56672">
    <property type="entry name" value="DNA/RNA polymerases"/>
    <property type="match status" value="1"/>
</dbReference>
<dbReference type="InterPro" id="IPR012337">
    <property type="entry name" value="RNaseH-like_sf"/>
</dbReference>
<dbReference type="Pfam" id="PF17921">
    <property type="entry name" value="Integrase_H2C2"/>
    <property type="match status" value="1"/>
</dbReference>
<dbReference type="InterPro" id="IPR043502">
    <property type="entry name" value="DNA/RNA_pol_sf"/>
</dbReference>
<dbReference type="GO" id="GO:0015074">
    <property type="term" value="P:DNA integration"/>
    <property type="evidence" value="ECO:0007669"/>
    <property type="project" value="InterPro"/>
</dbReference>
<dbReference type="InterPro" id="IPR036397">
    <property type="entry name" value="RNaseH_sf"/>
</dbReference>
<dbReference type="GO" id="GO:0003964">
    <property type="term" value="F:RNA-directed DNA polymerase activity"/>
    <property type="evidence" value="ECO:0007669"/>
    <property type="project" value="UniProtKB-KW"/>
</dbReference>